<evidence type="ECO:0000313" key="4">
    <source>
        <dbReference type="Proteomes" id="UP000321567"/>
    </source>
</evidence>
<dbReference type="InterPro" id="IPR013216">
    <property type="entry name" value="Methyltransf_11"/>
</dbReference>
<proteinExistence type="predicted"/>
<dbReference type="AlphaFoldDB" id="A0A512H9Q7"/>
<dbReference type="Gene3D" id="3.40.50.150">
    <property type="entry name" value="Vaccinia Virus protein VP39"/>
    <property type="match status" value="1"/>
</dbReference>
<dbReference type="SUPFAM" id="SSF48208">
    <property type="entry name" value="Six-hairpin glycosidases"/>
    <property type="match status" value="1"/>
</dbReference>
<evidence type="ECO:0000313" key="3">
    <source>
        <dbReference type="EMBL" id="GEO82181.1"/>
    </source>
</evidence>
<dbReference type="Pfam" id="PF08241">
    <property type="entry name" value="Methyltransf_11"/>
    <property type="match status" value="1"/>
</dbReference>
<evidence type="ECO:0008006" key="5">
    <source>
        <dbReference type="Google" id="ProtNLM"/>
    </source>
</evidence>
<dbReference type="GO" id="GO:0005975">
    <property type="term" value="P:carbohydrate metabolic process"/>
    <property type="evidence" value="ECO:0007669"/>
    <property type="project" value="InterPro"/>
</dbReference>
<dbReference type="InterPro" id="IPR032696">
    <property type="entry name" value="SQ_cyclase_C"/>
</dbReference>
<dbReference type="Proteomes" id="UP000321567">
    <property type="component" value="Unassembled WGS sequence"/>
</dbReference>
<evidence type="ECO:0000259" key="2">
    <source>
        <dbReference type="Pfam" id="PF13243"/>
    </source>
</evidence>
<dbReference type="EMBL" id="BJZO01000064">
    <property type="protein sequence ID" value="GEO82181.1"/>
    <property type="molecule type" value="Genomic_DNA"/>
</dbReference>
<sequence>MSTPSPLPFPLPTELRINLCSGSQRPQGFVNIDQGNADLALDLDRDLLPFPDNSALLVVCMSAINYFSRDRAVEIVRDVHRVLKPGGVARFGVQDLAVLARKYLEQDAGFFFQKLPNGMDRFPGATFADKLNGFFYGFAVGSKHCRYVYDFPALKALFQEAGFTLVEQRGFQESRFPEAAALDNRPEQMFYLEAVKAPQGLDLEADTLKRALAEDQAQNRLYSEEAWQRVLRLLDLTPGDRSVVEMASTITLTANRPEEAVRAWEDYLAVRPGDVEAINLLQALRQTAQRQQGARQALMQQQRPALRLAWPAPRNTVEPDRAHLESAMSWLLRSQAARTDGGSSAQYMMDQERWDVSYPETTGYIIPSLLAWERLSGDERALPAARRMADWEIRIQSPTGGTGEALGHYIRRPRVFNTGQVLLGWVALARRTGEAAYRDAALRAARWIIRLQEADGRWENYTYAGARSYKVRVAWALLEVARLTGDDACLKAGLAGLAWTRAQIQPNGWFANTSLTDPQRPWTHLIGYTQVGLLESLRCCERMGVAVPDREGLLALLHVSARGNVAGYLQSRKPGATPWPFLGLRATYAPDWSSNDAWSCVTGNAQIAFFLRRLMPLVHDPLLTEAADLLISDLKRTQFPTSAPNVNLQGGLPGADPMEAPYVSFGIPNWGVKFFADALLERLLVSDEALDCIG</sequence>
<feature type="domain" description="Squalene cyclase C-terminal" evidence="2">
    <location>
        <begin position="353"/>
        <end position="466"/>
    </location>
</feature>
<dbReference type="InterPro" id="IPR008928">
    <property type="entry name" value="6-hairpin_glycosidase_sf"/>
</dbReference>
<dbReference type="Pfam" id="PF13243">
    <property type="entry name" value="SQHop_cyclase_C"/>
    <property type="match status" value="1"/>
</dbReference>
<evidence type="ECO:0000259" key="1">
    <source>
        <dbReference type="Pfam" id="PF08241"/>
    </source>
</evidence>
<dbReference type="RefSeq" id="WP_147164197.1">
    <property type="nucleotide sequence ID" value="NZ_BJZO01000064.1"/>
</dbReference>
<name>A0A512H9Q7_9PROT</name>
<dbReference type="InterPro" id="IPR029063">
    <property type="entry name" value="SAM-dependent_MTases_sf"/>
</dbReference>
<organism evidence="3 4">
    <name type="scientific">Pararhodospirillum oryzae</name>
    <dbReference type="NCBI Taxonomy" id="478448"/>
    <lineage>
        <taxon>Bacteria</taxon>
        <taxon>Pseudomonadati</taxon>
        <taxon>Pseudomonadota</taxon>
        <taxon>Alphaproteobacteria</taxon>
        <taxon>Rhodospirillales</taxon>
        <taxon>Rhodospirillaceae</taxon>
        <taxon>Pararhodospirillum</taxon>
    </lineage>
</organism>
<keyword evidence="4" id="KW-1185">Reference proteome</keyword>
<dbReference type="OrthoDB" id="5486200at2"/>
<gene>
    <name evidence="3" type="ORF">ROR02_23120</name>
</gene>
<comment type="caution">
    <text evidence="3">The sequence shown here is derived from an EMBL/GenBank/DDBJ whole genome shotgun (WGS) entry which is preliminary data.</text>
</comment>
<accession>A0A512H9Q7</accession>
<reference evidence="3 4" key="1">
    <citation type="submission" date="2019-07" db="EMBL/GenBank/DDBJ databases">
        <title>Whole genome shotgun sequence of Rhodospirillum oryzae NBRC 107573.</title>
        <authorList>
            <person name="Hosoyama A."/>
            <person name="Uohara A."/>
            <person name="Ohji S."/>
            <person name="Ichikawa N."/>
        </authorList>
    </citation>
    <scope>NUCLEOTIDE SEQUENCE [LARGE SCALE GENOMIC DNA]</scope>
    <source>
        <strain evidence="3 4">NBRC 107573</strain>
    </source>
</reference>
<dbReference type="SUPFAM" id="SSF53335">
    <property type="entry name" value="S-adenosyl-L-methionine-dependent methyltransferases"/>
    <property type="match status" value="1"/>
</dbReference>
<feature type="domain" description="Methyltransferase type 11" evidence="1">
    <location>
        <begin position="47"/>
        <end position="89"/>
    </location>
</feature>
<dbReference type="GO" id="GO:0008757">
    <property type="term" value="F:S-adenosylmethionine-dependent methyltransferase activity"/>
    <property type="evidence" value="ECO:0007669"/>
    <property type="project" value="InterPro"/>
</dbReference>
<protein>
    <recommendedName>
        <fullName evidence="5">Methyltransferase type 11 domain-containing protein</fullName>
    </recommendedName>
</protein>
<dbReference type="Gene3D" id="1.50.10.20">
    <property type="match status" value="1"/>
</dbReference>